<dbReference type="SMART" id="SM00028">
    <property type="entry name" value="TPR"/>
    <property type="match status" value="3"/>
</dbReference>
<proteinExistence type="predicted"/>
<gene>
    <name evidence="2" type="ORF">SINC0208_LOCUS11559</name>
</gene>
<dbReference type="InterPro" id="IPR011990">
    <property type="entry name" value="TPR-like_helical_dom_sf"/>
</dbReference>
<name>A0A7S3N2F2_9SPIT</name>
<dbReference type="SUPFAM" id="SSF48452">
    <property type="entry name" value="TPR-like"/>
    <property type="match status" value="1"/>
</dbReference>
<sequence>MALNCFSRAIQLSDDSNLSEVYYNLGHVAISIGDLQLAYQCFKITISSNPNHAESFNNLGVLELRKGNVEQAKSNFMQASRISGFLFEPCYNAAYLMYKRGDFQESYTMALKSQELFPEHEDSRELITNLQKHFSIM</sequence>
<dbReference type="AlphaFoldDB" id="A0A7S3N2F2"/>
<evidence type="ECO:0000313" key="2">
    <source>
        <dbReference type="EMBL" id="CAE0330926.1"/>
    </source>
</evidence>
<dbReference type="GO" id="GO:0097730">
    <property type="term" value="C:non-motile cilium"/>
    <property type="evidence" value="ECO:0007669"/>
    <property type="project" value="TreeGrafter"/>
</dbReference>
<protein>
    <recommendedName>
        <fullName evidence="3">Tetratricopeptide repeat protein</fullName>
    </recommendedName>
</protein>
<dbReference type="PROSITE" id="PS50005">
    <property type="entry name" value="TPR"/>
    <property type="match status" value="1"/>
</dbReference>
<keyword evidence="1" id="KW-0802">TPR repeat</keyword>
<evidence type="ECO:0008006" key="3">
    <source>
        <dbReference type="Google" id="ProtNLM"/>
    </source>
</evidence>
<dbReference type="PANTHER" id="PTHR44177:SF1">
    <property type="entry name" value="TETRATRICOPEPTIDE REPEAT PROTEIN 8"/>
    <property type="match status" value="1"/>
</dbReference>
<accession>A0A7S3N2F2</accession>
<organism evidence="2">
    <name type="scientific">Strombidium inclinatum</name>
    <dbReference type="NCBI Taxonomy" id="197538"/>
    <lineage>
        <taxon>Eukaryota</taxon>
        <taxon>Sar</taxon>
        <taxon>Alveolata</taxon>
        <taxon>Ciliophora</taxon>
        <taxon>Intramacronucleata</taxon>
        <taxon>Spirotrichea</taxon>
        <taxon>Oligotrichia</taxon>
        <taxon>Strombidiidae</taxon>
        <taxon>Strombidium</taxon>
    </lineage>
</organism>
<evidence type="ECO:0000256" key="1">
    <source>
        <dbReference type="PROSITE-ProRule" id="PRU00339"/>
    </source>
</evidence>
<dbReference type="Pfam" id="PF13181">
    <property type="entry name" value="TPR_8"/>
    <property type="match status" value="2"/>
</dbReference>
<dbReference type="InterPro" id="IPR019734">
    <property type="entry name" value="TPR_rpt"/>
</dbReference>
<dbReference type="GO" id="GO:0034464">
    <property type="term" value="C:BBSome"/>
    <property type="evidence" value="ECO:0007669"/>
    <property type="project" value="InterPro"/>
</dbReference>
<dbReference type="InterPro" id="IPR028796">
    <property type="entry name" value="BBS8"/>
</dbReference>
<dbReference type="GO" id="GO:1905515">
    <property type="term" value="P:non-motile cilium assembly"/>
    <property type="evidence" value="ECO:0007669"/>
    <property type="project" value="InterPro"/>
</dbReference>
<dbReference type="GO" id="GO:0036064">
    <property type="term" value="C:ciliary basal body"/>
    <property type="evidence" value="ECO:0007669"/>
    <property type="project" value="TreeGrafter"/>
</dbReference>
<feature type="repeat" description="TPR" evidence="1">
    <location>
        <begin position="19"/>
        <end position="52"/>
    </location>
</feature>
<dbReference type="PANTHER" id="PTHR44177">
    <property type="entry name" value="TETRATRICOPEPTIDE REPEAT PROTEIN 8"/>
    <property type="match status" value="1"/>
</dbReference>
<dbReference type="Gene3D" id="1.25.40.10">
    <property type="entry name" value="Tetratricopeptide repeat domain"/>
    <property type="match status" value="1"/>
</dbReference>
<reference evidence="2" key="1">
    <citation type="submission" date="2021-01" db="EMBL/GenBank/DDBJ databases">
        <authorList>
            <person name="Corre E."/>
            <person name="Pelletier E."/>
            <person name="Niang G."/>
            <person name="Scheremetjew M."/>
            <person name="Finn R."/>
            <person name="Kale V."/>
            <person name="Holt S."/>
            <person name="Cochrane G."/>
            <person name="Meng A."/>
            <person name="Brown T."/>
            <person name="Cohen L."/>
        </authorList>
    </citation>
    <scope>NUCLEOTIDE SEQUENCE</scope>
    <source>
        <strain evidence="2">S3</strain>
    </source>
</reference>
<dbReference type="EMBL" id="HBIH01028756">
    <property type="protein sequence ID" value="CAE0330926.1"/>
    <property type="molecule type" value="Transcribed_RNA"/>
</dbReference>